<keyword evidence="2" id="KW-1185">Reference proteome</keyword>
<comment type="caution">
    <text evidence="1">The sequence shown here is derived from an EMBL/GenBank/DDBJ whole genome shotgun (WGS) entry which is preliminary data.</text>
</comment>
<reference evidence="1" key="1">
    <citation type="submission" date="2022-08" db="EMBL/GenBank/DDBJ databases">
        <authorList>
            <person name="Zhang D."/>
        </authorList>
    </citation>
    <scope>NUCLEOTIDE SEQUENCE</scope>
    <source>
        <strain evidence="1">XJ19-11</strain>
    </source>
</reference>
<dbReference type="Pfam" id="PF20113">
    <property type="entry name" value="DUF6503"/>
    <property type="match status" value="1"/>
</dbReference>
<evidence type="ECO:0008006" key="3">
    <source>
        <dbReference type="Google" id="ProtNLM"/>
    </source>
</evidence>
<organism evidence="1 2">
    <name type="scientific">Aquiflexum gelatinilyticum</name>
    <dbReference type="NCBI Taxonomy" id="2961943"/>
    <lineage>
        <taxon>Bacteria</taxon>
        <taxon>Pseudomonadati</taxon>
        <taxon>Bacteroidota</taxon>
        <taxon>Cytophagia</taxon>
        <taxon>Cytophagales</taxon>
        <taxon>Cyclobacteriaceae</taxon>
        <taxon>Aquiflexum</taxon>
    </lineage>
</organism>
<evidence type="ECO:0000313" key="1">
    <source>
        <dbReference type="EMBL" id="MCR9013776.1"/>
    </source>
</evidence>
<proteinExistence type="predicted"/>
<sequence length="252" mass="28966">MKFNLLITLILVFSWSIFQSCKPVSESQKIVDRSIEAHGGKLFETSNISFDFRDRHYEISKNSSKFQYTREFTDSTGQVKDVLNNDGFVRTINGEEVSLPEDRVKAFSNSVNSVAYFTFLPYGLNDAAVFKSYLGEAELEGKKYHKVKVTFSEEGGGEDFDDIFIYWINADTYLVDYMAYSYHTDGGGVRFRKAIRKHEIAGLILQDYENYKPEDKNTPVEEMENLFKEGKLELLSEIILENVVVELPVTKQ</sequence>
<name>A0A9X2SZC4_9BACT</name>
<dbReference type="PROSITE" id="PS51257">
    <property type="entry name" value="PROKAR_LIPOPROTEIN"/>
    <property type="match status" value="1"/>
</dbReference>
<dbReference type="Proteomes" id="UP001142175">
    <property type="component" value="Unassembled WGS sequence"/>
</dbReference>
<protein>
    <recommendedName>
        <fullName evidence="3">Deoxyribose-phosphate aldolase</fullName>
    </recommendedName>
</protein>
<dbReference type="EMBL" id="JANSUY010000001">
    <property type="protein sequence ID" value="MCR9013776.1"/>
    <property type="molecule type" value="Genomic_DNA"/>
</dbReference>
<evidence type="ECO:0000313" key="2">
    <source>
        <dbReference type="Proteomes" id="UP001142175"/>
    </source>
</evidence>
<dbReference type="AlphaFoldDB" id="A0A9X2SZC4"/>
<accession>A0A9X2SZC4</accession>
<dbReference type="InterPro" id="IPR045444">
    <property type="entry name" value="DUF6503"/>
</dbReference>
<dbReference type="RefSeq" id="WP_258421670.1">
    <property type="nucleotide sequence ID" value="NZ_JANSUY010000001.1"/>
</dbReference>
<gene>
    <name evidence="1" type="ORF">NU887_01950</name>
</gene>